<protein>
    <submittedName>
        <fullName evidence="2">Glyoxalase</fullName>
    </submittedName>
</protein>
<gene>
    <name evidence="2" type="ORF">MA20_43515</name>
</gene>
<dbReference type="InterPro" id="IPR037523">
    <property type="entry name" value="VOC_core"/>
</dbReference>
<evidence type="ECO:0000259" key="1">
    <source>
        <dbReference type="PROSITE" id="PS51819"/>
    </source>
</evidence>
<dbReference type="Pfam" id="PF00903">
    <property type="entry name" value="Glyoxalase"/>
    <property type="match status" value="1"/>
</dbReference>
<dbReference type="AlphaFoldDB" id="A0A0A3XJP2"/>
<dbReference type="PANTHER" id="PTHR35006">
    <property type="entry name" value="GLYOXALASE FAMILY PROTEIN (AFU_ORTHOLOGUE AFUA_5G14830)"/>
    <property type="match status" value="1"/>
</dbReference>
<dbReference type="Proteomes" id="UP000030377">
    <property type="component" value="Unassembled WGS sequence"/>
</dbReference>
<dbReference type="PANTHER" id="PTHR35006:SF2">
    <property type="entry name" value="GLYOXALASE FAMILY PROTEIN (AFU_ORTHOLOGUE AFUA_5G14830)"/>
    <property type="match status" value="1"/>
</dbReference>
<dbReference type="SUPFAM" id="SSF54593">
    <property type="entry name" value="Glyoxalase/Bleomycin resistance protein/Dihydroxybiphenyl dioxygenase"/>
    <property type="match status" value="1"/>
</dbReference>
<dbReference type="InterPro" id="IPR029068">
    <property type="entry name" value="Glyas_Bleomycin-R_OHBP_Dase"/>
</dbReference>
<name>A0A0A3XJP2_BRAJP</name>
<sequence length="128" mass="13632">MIDHLGFSVSDYERTKAFYAKALAPLDYSLIMEVTAEQTGHAAAAGFGANGKPDLWFGAEGAMNKPVHIAILAKDRATVDAFYKAAIAAGGRDNGAPGIRPHYHANYYGAFVLDPDGHNIEAVCHAPE</sequence>
<feature type="domain" description="VOC" evidence="1">
    <location>
        <begin position="1"/>
        <end position="125"/>
    </location>
</feature>
<evidence type="ECO:0000313" key="3">
    <source>
        <dbReference type="Proteomes" id="UP000030377"/>
    </source>
</evidence>
<evidence type="ECO:0000313" key="2">
    <source>
        <dbReference type="EMBL" id="KGT73474.1"/>
    </source>
</evidence>
<organism evidence="2 3">
    <name type="scientific">Bradyrhizobium japonicum</name>
    <dbReference type="NCBI Taxonomy" id="375"/>
    <lineage>
        <taxon>Bacteria</taxon>
        <taxon>Pseudomonadati</taxon>
        <taxon>Pseudomonadota</taxon>
        <taxon>Alphaproteobacteria</taxon>
        <taxon>Hyphomicrobiales</taxon>
        <taxon>Nitrobacteraceae</taxon>
        <taxon>Bradyrhizobium</taxon>
    </lineage>
</organism>
<dbReference type="PROSITE" id="PS51819">
    <property type="entry name" value="VOC"/>
    <property type="match status" value="1"/>
</dbReference>
<dbReference type="Gene3D" id="3.10.180.10">
    <property type="entry name" value="2,3-Dihydroxybiphenyl 1,2-Dioxygenase, domain 1"/>
    <property type="match status" value="1"/>
</dbReference>
<dbReference type="CDD" id="cd07262">
    <property type="entry name" value="VOC_like"/>
    <property type="match status" value="1"/>
</dbReference>
<comment type="caution">
    <text evidence="2">The sequence shown here is derived from an EMBL/GenBank/DDBJ whole genome shotgun (WGS) entry which is preliminary data.</text>
</comment>
<dbReference type="eggNOG" id="COG0346">
    <property type="taxonomic scope" value="Bacteria"/>
</dbReference>
<dbReference type="STRING" id="375.BKD09_RS02490"/>
<dbReference type="EMBL" id="JRPN01000045">
    <property type="protein sequence ID" value="KGT73474.1"/>
    <property type="molecule type" value="Genomic_DNA"/>
</dbReference>
<accession>A0A0A3XJP2</accession>
<dbReference type="InterPro" id="IPR004360">
    <property type="entry name" value="Glyas_Fos-R_dOase_dom"/>
</dbReference>
<reference evidence="2 3" key="1">
    <citation type="submission" date="2014-09" db="EMBL/GenBank/DDBJ databases">
        <title>Draft genome of Bradyrhizobium japonicum Is-34.</title>
        <authorList>
            <person name="Tsurumaru H."/>
            <person name="Yamakawa T."/>
            <person name="Hashimoto S."/>
            <person name="Okizaki K."/>
            <person name="Kanesaki Y."/>
            <person name="Yoshikawa H."/>
            <person name="Yajima S."/>
        </authorList>
    </citation>
    <scope>NUCLEOTIDE SEQUENCE [LARGE SCALE GENOMIC DNA]</scope>
    <source>
        <strain evidence="2 3">Is-34</strain>
    </source>
</reference>
<dbReference type="RefSeq" id="WP_041960587.1">
    <property type="nucleotide sequence ID" value="NZ_JRPN01000045.1"/>
</dbReference>
<proteinExistence type="predicted"/>